<protein>
    <submittedName>
        <fullName evidence="13">Disulfide bond formation protein DsbB</fullName>
    </submittedName>
</protein>
<evidence type="ECO:0000256" key="8">
    <source>
        <dbReference type="ARBA" id="ARBA00023136"/>
    </source>
</evidence>
<dbReference type="PANTHER" id="PTHR43469">
    <property type="entry name" value="DISULFIDE FORMATION PROTEIN-RELATED"/>
    <property type="match status" value="1"/>
</dbReference>
<keyword evidence="3" id="KW-0813">Transport</keyword>
<feature type="transmembrane region" description="Helical" evidence="12">
    <location>
        <begin position="6"/>
        <end position="27"/>
    </location>
</feature>
<evidence type="ECO:0000256" key="11">
    <source>
        <dbReference type="ARBA" id="ARBA00023284"/>
    </source>
</evidence>
<evidence type="ECO:0000256" key="4">
    <source>
        <dbReference type="ARBA" id="ARBA00022692"/>
    </source>
</evidence>
<dbReference type="InterPro" id="IPR012187">
    <property type="entry name" value="Disulphide_bond_form_BdbC"/>
</dbReference>
<reference evidence="13 14" key="1">
    <citation type="submission" date="2017-09" db="EMBL/GenBank/DDBJ databases">
        <title>Sequencing the genomes of two abundant thermophiles in Great Basin hot springs: Thermocrinis jamiesonii and novel Chloroflexi Thermoflexus hugenholtzii.</title>
        <authorList>
            <person name="Hedlund B."/>
        </authorList>
    </citation>
    <scope>NUCLEOTIDE SEQUENCE [LARGE SCALE GENOMIC DNA]</scope>
    <source>
        <strain evidence="13 14">G233</strain>
    </source>
</reference>
<sequence>MESEPYVSPVLAAGAIATVFAVLFAMLAAEHPAAAAIRRLVTVHGQKLMFGIAGIAMAGSLYYSEYVHFTPCELCWFQRIAMYPLAILLGVALVTRSRLDARYVVTLAGAGLAISIYHYQLELFPDQAALCTGEAVSCTVRFVEEFGFVSIPFMAGCAFLSVLLLQAAAWRVRYLEERGLV</sequence>
<feature type="transmembrane region" description="Helical" evidence="12">
    <location>
        <begin position="101"/>
        <end position="119"/>
    </location>
</feature>
<evidence type="ECO:0000256" key="7">
    <source>
        <dbReference type="ARBA" id="ARBA00023002"/>
    </source>
</evidence>
<evidence type="ECO:0000256" key="1">
    <source>
        <dbReference type="ARBA" id="ARBA00004141"/>
    </source>
</evidence>
<dbReference type="EMBL" id="PDJQ01000001">
    <property type="protein sequence ID" value="PFG73306.1"/>
    <property type="molecule type" value="Genomic_DNA"/>
</dbReference>
<gene>
    <name evidence="13" type="ORF">A9A59_0501</name>
</gene>
<keyword evidence="7" id="KW-0560">Oxidoreductase</keyword>
<evidence type="ECO:0000256" key="5">
    <source>
        <dbReference type="ARBA" id="ARBA00022982"/>
    </source>
</evidence>
<feature type="transmembrane region" description="Helical" evidence="12">
    <location>
        <begin position="76"/>
        <end position="94"/>
    </location>
</feature>
<evidence type="ECO:0000256" key="6">
    <source>
        <dbReference type="ARBA" id="ARBA00022989"/>
    </source>
</evidence>
<name>A0A2A9HE96_TEPT2</name>
<evidence type="ECO:0000313" key="14">
    <source>
        <dbReference type="Proteomes" id="UP000223071"/>
    </source>
</evidence>
<dbReference type="AlphaFoldDB" id="A0A2A9HE96"/>
<evidence type="ECO:0000256" key="2">
    <source>
        <dbReference type="ARBA" id="ARBA00007602"/>
    </source>
</evidence>
<feature type="transmembrane region" description="Helical" evidence="12">
    <location>
        <begin position="48"/>
        <end position="64"/>
    </location>
</feature>
<dbReference type="GO" id="GO:0006457">
    <property type="term" value="P:protein folding"/>
    <property type="evidence" value="ECO:0007669"/>
    <property type="project" value="InterPro"/>
</dbReference>
<dbReference type="RefSeq" id="WP_098502770.1">
    <property type="nucleotide sequence ID" value="NZ_PDJQ01000001.1"/>
</dbReference>
<comment type="caution">
    <text evidence="13">The sequence shown here is derived from an EMBL/GenBank/DDBJ whole genome shotgun (WGS) entry which is preliminary data.</text>
</comment>
<dbReference type="SUPFAM" id="SSF158442">
    <property type="entry name" value="DsbB-like"/>
    <property type="match status" value="1"/>
</dbReference>
<keyword evidence="4 12" id="KW-0812">Transmembrane</keyword>
<keyword evidence="10" id="KW-0143">Chaperone</keyword>
<evidence type="ECO:0000313" key="13">
    <source>
        <dbReference type="EMBL" id="PFG73306.1"/>
    </source>
</evidence>
<dbReference type="GO" id="GO:0015035">
    <property type="term" value="F:protein-disulfide reductase activity"/>
    <property type="evidence" value="ECO:0007669"/>
    <property type="project" value="InterPro"/>
</dbReference>
<dbReference type="Gene3D" id="1.20.1550.10">
    <property type="entry name" value="DsbB-like"/>
    <property type="match status" value="1"/>
</dbReference>
<comment type="subcellular location">
    <subcellularLocation>
        <location evidence="1">Membrane</location>
        <topology evidence="1">Multi-pass membrane protein</topology>
    </subcellularLocation>
</comment>
<dbReference type="GO" id="GO:0016020">
    <property type="term" value="C:membrane"/>
    <property type="evidence" value="ECO:0007669"/>
    <property type="project" value="UniProtKB-SubCell"/>
</dbReference>
<dbReference type="PANTHER" id="PTHR43469:SF1">
    <property type="entry name" value="SPBETA PROPHAGE-DERIVED DISULFIDE BOND FORMATION PROTEIN B"/>
    <property type="match status" value="1"/>
</dbReference>
<comment type="similarity">
    <text evidence="2">Belongs to the DsbB family. BdbC subfamily.</text>
</comment>
<feature type="transmembrane region" description="Helical" evidence="12">
    <location>
        <begin position="149"/>
        <end position="170"/>
    </location>
</feature>
<proteinExistence type="inferred from homology"/>
<keyword evidence="14" id="KW-1185">Reference proteome</keyword>
<dbReference type="Pfam" id="PF02600">
    <property type="entry name" value="DsbB"/>
    <property type="match status" value="1"/>
</dbReference>
<keyword evidence="9" id="KW-1015">Disulfide bond</keyword>
<dbReference type="InterPro" id="IPR003752">
    <property type="entry name" value="DiS_bond_form_DsbB/BdbC"/>
</dbReference>
<accession>A0A2A9HE96</accession>
<keyword evidence="11" id="KW-0676">Redox-active center</keyword>
<evidence type="ECO:0000256" key="3">
    <source>
        <dbReference type="ARBA" id="ARBA00022448"/>
    </source>
</evidence>
<evidence type="ECO:0000256" key="12">
    <source>
        <dbReference type="SAM" id="Phobius"/>
    </source>
</evidence>
<dbReference type="Proteomes" id="UP000223071">
    <property type="component" value="Unassembled WGS sequence"/>
</dbReference>
<keyword evidence="6 12" id="KW-1133">Transmembrane helix</keyword>
<keyword evidence="8 12" id="KW-0472">Membrane</keyword>
<dbReference type="InterPro" id="IPR023380">
    <property type="entry name" value="DsbB-like_sf"/>
</dbReference>
<evidence type="ECO:0000256" key="10">
    <source>
        <dbReference type="ARBA" id="ARBA00023186"/>
    </source>
</evidence>
<evidence type="ECO:0000256" key="9">
    <source>
        <dbReference type="ARBA" id="ARBA00023157"/>
    </source>
</evidence>
<keyword evidence="5" id="KW-0249">Electron transport</keyword>
<organism evidence="13 14">
    <name type="scientific">Tepidiforma thermophila (strain KCTC 52669 / CGMCC 1.13589 / G233)</name>
    <dbReference type="NCBI Taxonomy" id="2761530"/>
    <lineage>
        <taxon>Bacteria</taxon>
        <taxon>Bacillati</taxon>
        <taxon>Chloroflexota</taxon>
        <taxon>Tepidiformia</taxon>
        <taxon>Tepidiformales</taxon>
        <taxon>Tepidiformaceae</taxon>
        <taxon>Tepidiforma</taxon>
    </lineage>
</organism>